<dbReference type="Proteomes" id="UP000612055">
    <property type="component" value="Unassembled WGS sequence"/>
</dbReference>
<feature type="compositionally biased region" description="Pro residues" evidence="1">
    <location>
        <begin position="257"/>
        <end position="269"/>
    </location>
</feature>
<feature type="compositionally biased region" description="Acidic residues" evidence="1">
    <location>
        <begin position="17"/>
        <end position="34"/>
    </location>
</feature>
<name>A0A835Y700_9CHLO</name>
<sequence length="941" mass="90674">MRARHGGRGQRLGSDAESADLDKDEGVEEAEVELGAEGADGGPAVQSTAGEGGDEDDDRMTAARTASSESPTESTPLRGHEHRPAGRHHRRLVDASPSRLHSPGGAGHASPSSGSPGEQDIRPAADARTSNKTTRAGEGPKAAKPGPARSGAELDTAHDDGSATGLGQTLSGGWPGATPAPMGAGPGMGLGLGLGPMPPPHALQSMMATRALFECQSQREIEMRLRAALFGPLAMAGAQPPPQGPTGLPIPSAAAPLGPPAAAPSPLGPPGSQVSLQTSISNGSSIDAALAAVAAARQYGTHGGELEMGRRGTGPAPQPAVVGLSARDLLTGRMPRPQPRPWMLAQPQAAVPAAAPQAAGTGERASAPGAARAALAAGALTAAAAAGAAAAPRVPSAAAAHLAAVPEQQEGVEGMSEEAEARPPQTASGRASGSWGGDGDSHTEAQPAQQGEASADVHAASSSSAPAVATAGDGRAADAGAGGELAEAPGAAGAVETSVAGEELSPVGPADAVEVAADPPVAPASGPPVAAVAAPAALAAALAAVASRSALARRSTGKAASGNVTPRRVTGTAPAVEPAGGTTTAGVLAALGLEPEASPDTQLAAAGPPPAASSARALHAAATAAAVGAAAGTTTAATAAGSADRPHEPPSRTSQAGSQQPGEVYVLPATIHPRMLRQLRGLPGGPEPVSPRVTTSPKAQLSNKLFAMLSLDHEGADGPAAAAAMATAGPAGSAAAAVAAAVGSRPSSGGPSAAAVTAPPMAGAAESATSVSGLSAFSRGSLAAADGGLAAPQRQLSKPALLAAVGANSSLWRLRTSGGGVSSSGGAPTSATASVAAALAGLPPPSEEASGSQLTSAPPDTASSRVLAPHIECAAEAVEEERGDLEPPAMTPQQWPASGAAAGGPLATSVAERLMTMNPLYRSPNPSAGGACGSELATPRS</sequence>
<protein>
    <submittedName>
        <fullName evidence="2">Uncharacterized protein</fullName>
    </submittedName>
</protein>
<feature type="region of interest" description="Disordered" evidence="1">
    <location>
        <begin position="841"/>
        <end position="863"/>
    </location>
</feature>
<reference evidence="2" key="1">
    <citation type="journal article" date="2020" name="bioRxiv">
        <title>Comparative genomics of Chlamydomonas.</title>
        <authorList>
            <person name="Craig R.J."/>
            <person name="Hasan A.R."/>
            <person name="Ness R.W."/>
            <person name="Keightley P.D."/>
        </authorList>
    </citation>
    <scope>NUCLEOTIDE SEQUENCE</scope>
    <source>
        <strain evidence="2">CCAP 11/70</strain>
    </source>
</reference>
<feature type="region of interest" description="Disordered" evidence="1">
    <location>
        <begin position="636"/>
        <end position="662"/>
    </location>
</feature>
<feature type="region of interest" description="Disordered" evidence="1">
    <location>
        <begin position="679"/>
        <end position="698"/>
    </location>
</feature>
<feature type="region of interest" description="Disordered" evidence="1">
    <location>
        <begin position="1"/>
        <end position="185"/>
    </location>
</feature>
<feature type="region of interest" description="Disordered" evidence="1">
    <location>
        <begin position="919"/>
        <end position="941"/>
    </location>
</feature>
<organism evidence="2 3">
    <name type="scientific">Edaphochlamys debaryana</name>
    <dbReference type="NCBI Taxonomy" id="47281"/>
    <lineage>
        <taxon>Eukaryota</taxon>
        <taxon>Viridiplantae</taxon>
        <taxon>Chlorophyta</taxon>
        <taxon>core chlorophytes</taxon>
        <taxon>Chlorophyceae</taxon>
        <taxon>CS clade</taxon>
        <taxon>Chlamydomonadales</taxon>
        <taxon>Chlamydomonadales incertae sedis</taxon>
        <taxon>Edaphochlamys</taxon>
    </lineage>
</organism>
<feature type="compositionally biased region" description="Low complexity" evidence="1">
    <location>
        <begin position="108"/>
        <end position="117"/>
    </location>
</feature>
<feature type="region of interest" description="Disordered" evidence="1">
    <location>
        <begin position="878"/>
        <end position="905"/>
    </location>
</feature>
<evidence type="ECO:0000313" key="2">
    <source>
        <dbReference type="EMBL" id="KAG2497206.1"/>
    </source>
</evidence>
<feature type="region of interest" description="Disordered" evidence="1">
    <location>
        <begin position="407"/>
        <end position="505"/>
    </location>
</feature>
<evidence type="ECO:0000313" key="3">
    <source>
        <dbReference type="Proteomes" id="UP000612055"/>
    </source>
</evidence>
<feature type="compositionally biased region" description="Low complexity" evidence="1">
    <location>
        <begin position="245"/>
        <end position="256"/>
    </location>
</feature>
<comment type="caution">
    <text evidence="2">The sequence shown here is derived from an EMBL/GenBank/DDBJ whole genome shotgun (WGS) entry which is preliminary data.</text>
</comment>
<dbReference type="OrthoDB" id="553238at2759"/>
<evidence type="ECO:0000256" key="1">
    <source>
        <dbReference type="SAM" id="MobiDB-lite"/>
    </source>
</evidence>
<feature type="region of interest" description="Disordered" evidence="1">
    <location>
        <begin position="553"/>
        <end position="581"/>
    </location>
</feature>
<gene>
    <name evidence="2" type="ORF">HYH03_004795</name>
</gene>
<feature type="region of interest" description="Disordered" evidence="1">
    <location>
        <begin position="236"/>
        <end position="278"/>
    </location>
</feature>
<feature type="compositionally biased region" description="Polar residues" evidence="1">
    <location>
        <begin position="849"/>
        <end position="863"/>
    </location>
</feature>
<feature type="compositionally biased region" description="Low complexity" evidence="1">
    <location>
        <begin position="62"/>
        <end position="76"/>
    </location>
</feature>
<feature type="compositionally biased region" description="Low complexity" evidence="1">
    <location>
        <begin position="453"/>
        <end position="495"/>
    </location>
</feature>
<accession>A0A835Y700</accession>
<keyword evidence="3" id="KW-1185">Reference proteome</keyword>
<dbReference type="AlphaFoldDB" id="A0A835Y700"/>
<feature type="compositionally biased region" description="Polar residues" evidence="1">
    <location>
        <begin position="651"/>
        <end position="661"/>
    </location>
</feature>
<dbReference type="EMBL" id="JAEHOE010000015">
    <property type="protein sequence ID" value="KAG2497206.1"/>
    <property type="molecule type" value="Genomic_DNA"/>
</dbReference>
<proteinExistence type="predicted"/>